<evidence type="ECO:0000256" key="7">
    <source>
        <dbReference type="ARBA" id="ARBA00022927"/>
    </source>
</evidence>
<dbReference type="InterPro" id="IPR024230">
    <property type="entry name" value="GspL_cyto_dom"/>
</dbReference>
<feature type="domain" description="GspL cytoplasmic actin-ATPase-like" evidence="12">
    <location>
        <begin position="5"/>
        <end position="237"/>
    </location>
</feature>
<evidence type="ECO:0000256" key="11">
    <source>
        <dbReference type="SAM" id="Phobius"/>
    </source>
</evidence>
<sequence length="397" mass="43645">MSERLFIRLGQTAEQPCSWLVWSEQEQEIIGSGELSDASALSTLTERAGNRAVDVLVPASSITLTHVELPEKSQRQAVKALPFMLEENLAQNVDELHFVTGPRNGEQLSIAVVAHEQMQAWIEWLNDAGLKAKCIVPDCLALPLAECDWAAMSFGKEILLRTGEGSGVSLTQSWMDVVLPQLLATADHDNTTVAAYTDLQVSGAEVKSQPLDLPMLVLAKGILNAPMNLLSGVYKPKKEYGKHLVLWRNTAIAFGIVILLALVNKGLNIHQMNSDADRLQAQSEQIYKQVVPGSSRVVNLRSQMESYVRTLQGGGSGSEFFVMLSGMQEAFAQVPALKPTTLRFDSNRNEIRMQVTAKNYEQIEKFKEIIARSYKLDGGAMNSGESQVTSTLTIRSK</sequence>
<keyword evidence="15" id="KW-1185">Reference proteome</keyword>
<dbReference type="NCBIfam" id="TIGR01709">
    <property type="entry name" value="typeII_sec_gspL"/>
    <property type="match status" value="1"/>
</dbReference>
<evidence type="ECO:0000313" key="15">
    <source>
        <dbReference type="Proteomes" id="UP000002608"/>
    </source>
</evidence>
<comment type="similarity">
    <text evidence="2 10">Belongs to the GSP L family.</text>
</comment>
<proteinExistence type="inferred from homology"/>
<keyword evidence="9 11" id="KW-0472">Membrane</keyword>
<evidence type="ECO:0000256" key="2">
    <source>
        <dbReference type="ARBA" id="ARBA00005318"/>
    </source>
</evidence>
<evidence type="ECO:0000256" key="1">
    <source>
        <dbReference type="ARBA" id="ARBA00004377"/>
    </source>
</evidence>
<dbReference type="InterPro" id="IPR007812">
    <property type="entry name" value="T2SS_protein-GspL"/>
</dbReference>
<feature type="transmembrane region" description="Helical" evidence="11">
    <location>
        <begin position="245"/>
        <end position="263"/>
    </location>
</feature>
<evidence type="ECO:0000259" key="13">
    <source>
        <dbReference type="Pfam" id="PF12693"/>
    </source>
</evidence>
<dbReference type="Gene3D" id="3.30.1360.100">
    <property type="entry name" value="General secretion pathway protein M, EpsM"/>
    <property type="match status" value="1"/>
</dbReference>
<dbReference type="Pfam" id="PF12693">
    <property type="entry name" value="GspL_C"/>
    <property type="match status" value="1"/>
</dbReference>
<keyword evidence="5" id="KW-0997">Cell inner membrane</keyword>
<gene>
    <name evidence="14" type="ordered locus">Spea_0152</name>
</gene>
<comment type="subcellular location">
    <subcellularLocation>
        <location evidence="1">Cell inner membrane</location>
        <topology evidence="1">Single-pass membrane protein</topology>
    </subcellularLocation>
</comment>
<accession>A8GYU4</accession>
<feature type="domain" description="GspL periplasmic" evidence="13">
    <location>
        <begin position="242"/>
        <end position="396"/>
    </location>
</feature>
<keyword evidence="7 10" id="KW-0653">Protein transport</keyword>
<evidence type="ECO:0000256" key="8">
    <source>
        <dbReference type="ARBA" id="ARBA00022989"/>
    </source>
</evidence>
<keyword evidence="8 11" id="KW-1133">Transmembrane helix</keyword>
<organism evidence="14 15">
    <name type="scientific">Shewanella pealeana (strain ATCC 700345 / ANG-SQ1)</name>
    <dbReference type="NCBI Taxonomy" id="398579"/>
    <lineage>
        <taxon>Bacteria</taxon>
        <taxon>Pseudomonadati</taxon>
        <taxon>Pseudomonadota</taxon>
        <taxon>Gammaproteobacteria</taxon>
        <taxon>Alteromonadales</taxon>
        <taxon>Shewanellaceae</taxon>
        <taxon>Shewanella</taxon>
    </lineage>
</organism>
<dbReference type="GO" id="GO:0015628">
    <property type="term" value="P:protein secretion by the type II secretion system"/>
    <property type="evidence" value="ECO:0007669"/>
    <property type="project" value="InterPro"/>
</dbReference>
<evidence type="ECO:0000256" key="5">
    <source>
        <dbReference type="ARBA" id="ARBA00022519"/>
    </source>
</evidence>
<keyword evidence="4" id="KW-1003">Cell membrane</keyword>
<dbReference type="InterPro" id="IPR043129">
    <property type="entry name" value="ATPase_NBD"/>
</dbReference>
<evidence type="ECO:0000256" key="3">
    <source>
        <dbReference type="ARBA" id="ARBA00022448"/>
    </source>
</evidence>
<protein>
    <recommendedName>
        <fullName evidence="10">Type II secretion system protein L</fullName>
        <shortName evidence="10">T2SS protein L</shortName>
    </recommendedName>
</protein>
<dbReference type="GO" id="GO:0009276">
    <property type="term" value="C:Gram-negative-bacterium-type cell wall"/>
    <property type="evidence" value="ECO:0007669"/>
    <property type="project" value="InterPro"/>
</dbReference>
<comment type="function">
    <text evidence="10">Inner membrane component of the type II secretion system required for the energy-dependent secretion of extracellular factors such as proteases and toxins from the periplasm.</text>
</comment>
<dbReference type="PIRSF" id="PIRSF015761">
    <property type="entry name" value="Protein_L"/>
    <property type="match status" value="1"/>
</dbReference>
<evidence type="ECO:0000256" key="6">
    <source>
        <dbReference type="ARBA" id="ARBA00022692"/>
    </source>
</evidence>
<dbReference type="HOGENOM" id="CLU_041016_2_1_6"/>
<dbReference type="CDD" id="cd24017">
    <property type="entry name" value="ASKHA_T2SSL_N"/>
    <property type="match status" value="1"/>
</dbReference>
<evidence type="ECO:0000256" key="10">
    <source>
        <dbReference type="PIRNR" id="PIRNR015761"/>
    </source>
</evidence>
<dbReference type="EMBL" id="CP000851">
    <property type="protein sequence ID" value="ABV85481.1"/>
    <property type="molecule type" value="Genomic_DNA"/>
</dbReference>
<reference evidence="14 15" key="1">
    <citation type="submission" date="2007-10" db="EMBL/GenBank/DDBJ databases">
        <title>Complete sequence of Shewanella pealeana ATCC 700345.</title>
        <authorList>
            <consortium name="US DOE Joint Genome Institute"/>
            <person name="Copeland A."/>
            <person name="Lucas S."/>
            <person name="Lapidus A."/>
            <person name="Barry K."/>
            <person name="Glavina del Rio T."/>
            <person name="Dalin E."/>
            <person name="Tice H."/>
            <person name="Pitluck S."/>
            <person name="Chertkov O."/>
            <person name="Brettin T."/>
            <person name="Bruce D."/>
            <person name="Detter J.C."/>
            <person name="Han C."/>
            <person name="Schmutz J."/>
            <person name="Larimer F."/>
            <person name="Land M."/>
            <person name="Hauser L."/>
            <person name="Kyrpides N."/>
            <person name="Kim E."/>
            <person name="Zhao J.-S.Z."/>
            <person name="Manno D."/>
            <person name="Hawari J."/>
            <person name="Richardson P."/>
        </authorList>
    </citation>
    <scope>NUCLEOTIDE SEQUENCE [LARGE SCALE GENOMIC DNA]</scope>
    <source>
        <strain evidence="15">ATCC 700345 / ANG-SQ1</strain>
    </source>
</reference>
<dbReference type="Proteomes" id="UP000002608">
    <property type="component" value="Chromosome"/>
</dbReference>
<name>A8GYU4_SHEPA</name>
<dbReference type="RefSeq" id="WP_012153427.1">
    <property type="nucleotide sequence ID" value="NC_009901.1"/>
</dbReference>
<dbReference type="Gene3D" id="3.30.420.380">
    <property type="match status" value="1"/>
</dbReference>
<dbReference type="Gene3D" id="3.30.420.370">
    <property type="match status" value="1"/>
</dbReference>
<dbReference type="KEGG" id="spl:Spea_0152"/>
<dbReference type="STRING" id="398579.Spea_0152"/>
<dbReference type="AlphaFoldDB" id="A8GYU4"/>
<dbReference type="eggNOG" id="COG3297">
    <property type="taxonomic scope" value="Bacteria"/>
</dbReference>
<dbReference type="OrthoDB" id="7011844at2"/>
<evidence type="ECO:0000259" key="12">
    <source>
        <dbReference type="Pfam" id="PF05134"/>
    </source>
</evidence>
<dbReference type="InterPro" id="IPR025691">
    <property type="entry name" value="GspL_pp_dom"/>
</dbReference>
<keyword evidence="6 11" id="KW-0812">Transmembrane</keyword>
<dbReference type="Pfam" id="PF05134">
    <property type="entry name" value="T2SSL"/>
    <property type="match status" value="1"/>
</dbReference>
<keyword evidence="3 10" id="KW-0813">Transport</keyword>
<evidence type="ECO:0000256" key="9">
    <source>
        <dbReference type="ARBA" id="ARBA00023136"/>
    </source>
</evidence>
<dbReference type="GO" id="GO:0015627">
    <property type="term" value="C:type II protein secretion system complex"/>
    <property type="evidence" value="ECO:0007669"/>
    <property type="project" value="InterPro"/>
</dbReference>
<evidence type="ECO:0000256" key="4">
    <source>
        <dbReference type="ARBA" id="ARBA00022475"/>
    </source>
</evidence>
<dbReference type="GO" id="GO:0005886">
    <property type="term" value="C:plasma membrane"/>
    <property type="evidence" value="ECO:0007669"/>
    <property type="project" value="UniProtKB-SubCell"/>
</dbReference>
<dbReference type="SUPFAM" id="SSF53067">
    <property type="entry name" value="Actin-like ATPase domain"/>
    <property type="match status" value="2"/>
</dbReference>
<evidence type="ECO:0000313" key="14">
    <source>
        <dbReference type="EMBL" id="ABV85481.1"/>
    </source>
</evidence>